<gene>
    <name evidence="2" type="ORF">L596_000426</name>
</gene>
<reference evidence="2 3" key="2">
    <citation type="journal article" date="2019" name="G3 (Bethesda)">
        <title>Hybrid Assembly of the Genome of the Entomopathogenic Nematode Steinernema carpocapsae Identifies the X-Chromosome.</title>
        <authorList>
            <person name="Serra L."/>
            <person name="Macchietto M."/>
            <person name="Macias-Munoz A."/>
            <person name="McGill C.J."/>
            <person name="Rodriguez I.M."/>
            <person name="Rodriguez B."/>
            <person name="Murad R."/>
            <person name="Mortazavi A."/>
        </authorList>
    </citation>
    <scope>NUCLEOTIDE SEQUENCE [LARGE SCALE GENOMIC DNA]</scope>
    <source>
        <strain evidence="2 3">ALL</strain>
    </source>
</reference>
<sequence>MLCIFQTEDKRTHLALEGTRRLQRLVRRIFRLESALFWTIFTFAFSWLAILDLPIGTESLYAKKRLRFGRVP</sequence>
<accession>A0A4U8UKE6</accession>
<keyword evidence="1" id="KW-0472">Membrane</keyword>
<dbReference type="Proteomes" id="UP000298663">
    <property type="component" value="Chromosome X"/>
</dbReference>
<dbReference type="EMBL" id="CM016762">
    <property type="protein sequence ID" value="TMS32607.1"/>
    <property type="molecule type" value="Genomic_DNA"/>
</dbReference>
<keyword evidence="3" id="KW-1185">Reference proteome</keyword>
<reference evidence="2 3" key="1">
    <citation type="journal article" date="2015" name="Genome Biol.">
        <title>Comparative genomics of Steinernema reveals deeply conserved gene regulatory networks.</title>
        <authorList>
            <person name="Dillman A.R."/>
            <person name="Macchietto M."/>
            <person name="Porter C.F."/>
            <person name="Rogers A."/>
            <person name="Williams B."/>
            <person name="Antoshechkin I."/>
            <person name="Lee M.M."/>
            <person name="Goodwin Z."/>
            <person name="Lu X."/>
            <person name="Lewis E.E."/>
            <person name="Goodrich-Blair H."/>
            <person name="Stock S.P."/>
            <person name="Adams B.J."/>
            <person name="Sternberg P.W."/>
            <person name="Mortazavi A."/>
        </authorList>
    </citation>
    <scope>NUCLEOTIDE SEQUENCE [LARGE SCALE GENOMIC DNA]</scope>
    <source>
        <strain evidence="2 3">ALL</strain>
    </source>
</reference>
<feature type="transmembrane region" description="Helical" evidence="1">
    <location>
        <begin position="29"/>
        <end position="50"/>
    </location>
</feature>
<organism evidence="2 3">
    <name type="scientific">Steinernema carpocapsae</name>
    <name type="common">Entomopathogenic nematode</name>
    <dbReference type="NCBI Taxonomy" id="34508"/>
    <lineage>
        <taxon>Eukaryota</taxon>
        <taxon>Metazoa</taxon>
        <taxon>Ecdysozoa</taxon>
        <taxon>Nematoda</taxon>
        <taxon>Chromadorea</taxon>
        <taxon>Rhabditida</taxon>
        <taxon>Tylenchina</taxon>
        <taxon>Panagrolaimomorpha</taxon>
        <taxon>Strongyloidoidea</taxon>
        <taxon>Steinernematidae</taxon>
        <taxon>Steinernema</taxon>
    </lineage>
</organism>
<dbReference type="AlphaFoldDB" id="A0A4U8UKE6"/>
<protein>
    <submittedName>
        <fullName evidence="2">Uncharacterized protein</fullName>
    </submittedName>
</protein>
<name>A0A4U8UKE6_STECR</name>
<proteinExistence type="predicted"/>
<evidence type="ECO:0000313" key="3">
    <source>
        <dbReference type="Proteomes" id="UP000298663"/>
    </source>
</evidence>
<keyword evidence="1" id="KW-1133">Transmembrane helix</keyword>
<evidence type="ECO:0000313" key="2">
    <source>
        <dbReference type="EMBL" id="TMS32607.1"/>
    </source>
</evidence>
<dbReference type="EMBL" id="AZBU02000001">
    <property type="protein sequence ID" value="TMS32607.1"/>
    <property type="molecule type" value="Genomic_DNA"/>
</dbReference>
<keyword evidence="1" id="KW-0812">Transmembrane</keyword>
<comment type="caution">
    <text evidence="2">The sequence shown here is derived from an EMBL/GenBank/DDBJ whole genome shotgun (WGS) entry which is preliminary data.</text>
</comment>
<evidence type="ECO:0000256" key="1">
    <source>
        <dbReference type="SAM" id="Phobius"/>
    </source>
</evidence>